<proteinExistence type="predicted"/>
<dbReference type="Proteomes" id="UP000319296">
    <property type="component" value="Unassembled WGS sequence"/>
</dbReference>
<protein>
    <submittedName>
        <fullName evidence="1">Uncharacterized protein</fullName>
    </submittedName>
</protein>
<reference evidence="1 2" key="1">
    <citation type="journal article" date="2019" name="ISME J.">
        <title>Insights into ecological role of a new deltaproteobacterial order Candidatus Acidulodesulfobacterales by metagenomics and metatranscriptomics.</title>
        <authorList>
            <person name="Tan S."/>
            <person name="Liu J."/>
            <person name="Fang Y."/>
            <person name="Hedlund B.P."/>
            <person name="Lian Z.H."/>
            <person name="Huang L.Y."/>
            <person name="Li J.T."/>
            <person name="Huang L.N."/>
            <person name="Li W.J."/>
            <person name="Jiang H.C."/>
            <person name="Dong H.L."/>
            <person name="Shu W.S."/>
        </authorList>
    </citation>
    <scope>NUCLEOTIDE SEQUENCE [LARGE SCALE GENOMIC DNA]</scope>
    <source>
        <strain evidence="1">AP1</strain>
    </source>
</reference>
<evidence type="ECO:0000313" key="2">
    <source>
        <dbReference type="Proteomes" id="UP000319296"/>
    </source>
</evidence>
<gene>
    <name evidence="1" type="ORF">EVG15_03220</name>
</gene>
<dbReference type="AlphaFoldDB" id="A0A519BPD4"/>
<accession>A0A519BPD4</accession>
<dbReference type="EMBL" id="SGBB01000003">
    <property type="protein sequence ID" value="RZD19130.1"/>
    <property type="molecule type" value="Genomic_DNA"/>
</dbReference>
<sequence length="70" mass="7590">MTASLSAYSLVNRNGMRFYLRNFPACAGMAFRGFIVSPAGCHSCESRKPVSLIIKISLAVSMEATALFVK</sequence>
<organism evidence="1 2">
    <name type="scientific">Candidatus Acididesulfobacter diazotrophicus</name>
    <dbReference type="NCBI Taxonomy" id="2597226"/>
    <lineage>
        <taxon>Bacteria</taxon>
        <taxon>Deltaproteobacteria</taxon>
        <taxon>Candidatus Acidulodesulfobacterales</taxon>
        <taxon>Candidatus Acididesulfobacter</taxon>
    </lineage>
</organism>
<evidence type="ECO:0000313" key="1">
    <source>
        <dbReference type="EMBL" id="RZD19130.1"/>
    </source>
</evidence>
<comment type="caution">
    <text evidence="1">The sequence shown here is derived from an EMBL/GenBank/DDBJ whole genome shotgun (WGS) entry which is preliminary data.</text>
</comment>
<name>A0A519BPD4_9DELT</name>